<comment type="similarity">
    <text evidence="2">Belongs to the TMEM86 family.</text>
</comment>
<dbReference type="InterPro" id="IPR012506">
    <property type="entry name" value="TMEM86B-like"/>
</dbReference>
<keyword evidence="3 6" id="KW-0812">Transmembrane</keyword>
<evidence type="ECO:0000313" key="7">
    <source>
        <dbReference type="EMBL" id="MDU0114589.1"/>
    </source>
</evidence>
<organism evidence="7 8">
    <name type="scientific">Psychrosphaera aquimarina</name>
    <dbReference type="NCBI Taxonomy" id="2044854"/>
    <lineage>
        <taxon>Bacteria</taxon>
        <taxon>Pseudomonadati</taxon>
        <taxon>Pseudomonadota</taxon>
        <taxon>Gammaproteobacteria</taxon>
        <taxon>Alteromonadales</taxon>
        <taxon>Pseudoalteromonadaceae</taxon>
        <taxon>Psychrosphaera</taxon>
    </lineage>
</organism>
<gene>
    <name evidence="7" type="ORF">RT723_16650</name>
</gene>
<accession>A0ABU3R4I8</accession>
<reference evidence="7 8" key="1">
    <citation type="submission" date="2023-10" db="EMBL/GenBank/DDBJ databases">
        <title>Psychrosphaera aquimaarina strain SW33 isolated from seawater.</title>
        <authorList>
            <person name="Bayburt H."/>
            <person name="Kim J.M."/>
            <person name="Choi B.J."/>
            <person name="Jeon C.O."/>
        </authorList>
    </citation>
    <scope>NUCLEOTIDE SEQUENCE [LARGE SCALE GENOMIC DNA]</scope>
    <source>
        <strain evidence="7 8">KCTC 52743</strain>
    </source>
</reference>
<name>A0ABU3R4I8_9GAMM</name>
<dbReference type="Proteomes" id="UP001257914">
    <property type="component" value="Unassembled WGS sequence"/>
</dbReference>
<keyword evidence="8" id="KW-1185">Reference proteome</keyword>
<evidence type="ECO:0000256" key="2">
    <source>
        <dbReference type="ARBA" id="ARBA00007375"/>
    </source>
</evidence>
<dbReference type="PANTHER" id="PTHR31885">
    <property type="entry name" value="GH04784P"/>
    <property type="match status" value="1"/>
</dbReference>
<keyword evidence="4 6" id="KW-1133">Transmembrane helix</keyword>
<feature type="transmembrane region" description="Helical" evidence="6">
    <location>
        <begin position="34"/>
        <end position="57"/>
    </location>
</feature>
<keyword evidence="5 6" id="KW-0472">Membrane</keyword>
<dbReference type="Pfam" id="PF07947">
    <property type="entry name" value="YhhN"/>
    <property type="match status" value="1"/>
</dbReference>
<feature type="transmembrane region" description="Helical" evidence="6">
    <location>
        <begin position="93"/>
        <end position="112"/>
    </location>
</feature>
<feature type="transmembrane region" description="Helical" evidence="6">
    <location>
        <begin position="144"/>
        <end position="164"/>
    </location>
</feature>
<evidence type="ECO:0000313" key="8">
    <source>
        <dbReference type="Proteomes" id="UP001257914"/>
    </source>
</evidence>
<proteinExistence type="inferred from homology"/>
<feature type="transmembrane region" description="Helical" evidence="6">
    <location>
        <begin position="171"/>
        <end position="188"/>
    </location>
</feature>
<dbReference type="EMBL" id="JAWCUA010000010">
    <property type="protein sequence ID" value="MDU0114589.1"/>
    <property type="molecule type" value="Genomic_DNA"/>
</dbReference>
<sequence length="239" mass="26750">MSNKTTALFIILASIFCLTTFVEPYPFSWLVKILPMLVLIFIVSLQVIVKSSIPFVANNQTADNSGKSFNYLLIALLFSTCGDILLALGHEHFFIFGLGAFLIGHLFFIFSFKPLVKQNWLIIPLYLIPGLALFSLMAGNLNELFIPVLVYMLVLLSMAIATVLSAKINKWLVLGGISFVISDSLIGLNKFYVEIHYSHLWIMVTYYFAQFCLVNGLIAASTRAANYELKLQPRVSSCE</sequence>
<evidence type="ECO:0000256" key="6">
    <source>
        <dbReference type="SAM" id="Phobius"/>
    </source>
</evidence>
<dbReference type="RefSeq" id="WP_315948276.1">
    <property type="nucleotide sequence ID" value="NZ_JAWCUA010000010.1"/>
</dbReference>
<feature type="transmembrane region" description="Helical" evidence="6">
    <location>
        <begin position="119"/>
        <end position="138"/>
    </location>
</feature>
<comment type="caution">
    <text evidence="7">The sequence shown here is derived from an EMBL/GenBank/DDBJ whole genome shotgun (WGS) entry which is preliminary data.</text>
</comment>
<feature type="transmembrane region" description="Helical" evidence="6">
    <location>
        <begin position="69"/>
        <end position="87"/>
    </location>
</feature>
<protein>
    <submittedName>
        <fullName evidence="7">Lysoplasmalogenase</fullName>
    </submittedName>
</protein>
<evidence type="ECO:0000256" key="1">
    <source>
        <dbReference type="ARBA" id="ARBA00004141"/>
    </source>
</evidence>
<evidence type="ECO:0000256" key="3">
    <source>
        <dbReference type="ARBA" id="ARBA00022692"/>
    </source>
</evidence>
<comment type="subcellular location">
    <subcellularLocation>
        <location evidence="1">Membrane</location>
        <topology evidence="1">Multi-pass membrane protein</topology>
    </subcellularLocation>
</comment>
<evidence type="ECO:0000256" key="4">
    <source>
        <dbReference type="ARBA" id="ARBA00022989"/>
    </source>
</evidence>
<evidence type="ECO:0000256" key="5">
    <source>
        <dbReference type="ARBA" id="ARBA00023136"/>
    </source>
</evidence>
<dbReference type="PANTHER" id="PTHR31885:SF6">
    <property type="entry name" value="GH04784P"/>
    <property type="match status" value="1"/>
</dbReference>
<feature type="transmembrane region" description="Helical" evidence="6">
    <location>
        <begin position="200"/>
        <end position="220"/>
    </location>
</feature>